<dbReference type="PROSITE" id="PS50110">
    <property type="entry name" value="RESPONSE_REGULATORY"/>
    <property type="match status" value="1"/>
</dbReference>
<keyword evidence="3" id="KW-0805">Transcription regulation</keyword>
<name>A0ABS0LSB7_9LACT</name>
<evidence type="ECO:0000256" key="5">
    <source>
        <dbReference type="ARBA" id="ARBA00023163"/>
    </source>
</evidence>
<dbReference type="PROSITE" id="PS51755">
    <property type="entry name" value="OMPR_PHOB"/>
    <property type="match status" value="1"/>
</dbReference>
<sequence>MPKLLVVEDNNDINNLLKSFLQEEYEVTQAYSGTEALSLFKNQDFDIVLLDIMLPGKGGDEVLAEIRQVSTVPVIMLTAIGHKKTVATYLMNGANDYITKPFDEDELKARLQVHLRNSPNGHQGVQKLRCRQLTLDETSYEIVSPRARQSLRLKEFEILKILFQNPKQVFTKEKLYELVWQEPYLPGDNTLNTHLSNLRKKIKALDPDHEYIETIWGLGIRLNGEKE</sequence>
<dbReference type="Pfam" id="PF00486">
    <property type="entry name" value="Trans_reg_C"/>
    <property type="match status" value="1"/>
</dbReference>
<dbReference type="InterPro" id="IPR001789">
    <property type="entry name" value="Sig_transdc_resp-reg_receiver"/>
</dbReference>
<dbReference type="RefSeq" id="WP_197115065.1">
    <property type="nucleotide sequence ID" value="NZ_JACBXQ010000002.1"/>
</dbReference>
<dbReference type="Gene3D" id="3.40.50.2300">
    <property type="match status" value="1"/>
</dbReference>
<dbReference type="PANTHER" id="PTHR48111">
    <property type="entry name" value="REGULATOR OF RPOS"/>
    <property type="match status" value="1"/>
</dbReference>
<feature type="modified residue" description="4-aspartylphosphate" evidence="6">
    <location>
        <position position="51"/>
    </location>
</feature>
<feature type="domain" description="OmpR/PhoB-type" evidence="9">
    <location>
        <begin position="125"/>
        <end position="224"/>
    </location>
</feature>
<keyword evidence="2" id="KW-0902">Two-component regulatory system</keyword>
<keyword evidence="4 7" id="KW-0238">DNA-binding</keyword>
<dbReference type="InterPro" id="IPR039420">
    <property type="entry name" value="WalR-like"/>
</dbReference>
<feature type="DNA-binding region" description="OmpR/PhoB-type" evidence="7">
    <location>
        <begin position="125"/>
        <end position="224"/>
    </location>
</feature>
<dbReference type="SMART" id="SM00862">
    <property type="entry name" value="Trans_reg_C"/>
    <property type="match status" value="1"/>
</dbReference>
<keyword evidence="11" id="KW-1185">Reference proteome</keyword>
<dbReference type="Proteomes" id="UP000721415">
    <property type="component" value="Unassembled WGS sequence"/>
</dbReference>
<dbReference type="InterPro" id="IPR011006">
    <property type="entry name" value="CheY-like_superfamily"/>
</dbReference>
<dbReference type="Gene3D" id="1.10.10.10">
    <property type="entry name" value="Winged helix-like DNA-binding domain superfamily/Winged helix DNA-binding domain"/>
    <property type="match status" value="1"/>
</dbReference>
<evidence type="ECO:0000256" key="7">
    <source>
        <dbReference type="PROSITE-ProRule" id="PRU01091"/>
    </source>
</evidence>
<dbReference type="CDD" id="cd17574">
    <property type="entry name" value="REC_OmpR"/>
    <property type="match status" value="1"/>
</dbReference>
<evidence type="ECO:0000256" key="4">
    <source>
        <dbReference type="ARBA" id="ARBA00023125"/>
    </source>
</evidence>
<evidence type="ECO:0000313" key="11">
    <source>
        <dbReference type="Proteomes" id="UP000721415"/>
    </source>
</evidence>
<dbReference type="SUPFAM" id="SSF52172">
    <property type="entry name" value="CheY-like"/>
    <property type="match status" value="1"/>
</dbReference>
<dbReference type="SMART" id="SM00448">
    <property type="entry name" value="REC"/>
    <property type="match status" value="1"/>
</dbReference>
<reference evidence="10 11" key="1">
    <citation type="submission" date="2020-07" db="EMBL/GenBank/DDBJ databases">
        <title>Facklamia lactis sp. nov., isolated from raw milk.</title>
        <authorList>
            <person name="Doll E.V."/>
            <person name="Huptas C."/>
            <person name="Staib L."/>
            <person name="Wenning M."/>
            <person name="Scherer S."/>
        </authorList>
    </citation>
    <scope>NUCLEOTIDE SEQUENCE [LARGE SCALE GENOMIC DNA]</scope>
    <source>
        <strain evidence="10 11">DSM 111018</strain>
    </source>
</reference>
<organism evidence="10 11">
    <name type="scientific">Facklamia lactis</name>
    <dbReference type="NCBI Taxonomy" id="2749967"/>
    <lineage>
        <taxon>Bacteria</taxon>
        <taxon>Bacillati</taxon>
        <taxon>Bacillota</taxon>
        <taxon>Bacilli</taxon>
        <taxon>Lactobacillales</taxon>
        <taxon>Aerococcaceae</taxon>
        <taxon>Facklamia</taxon>
    </lineage>
</organism>
<dbReference type="EMBL" id="JACBXQ010000002">
    <property type="protein sequence ID" value="MBG9986149.1"/>
    <property type="molecule type" value="Genomic_DNA"/>
</dbReference>
<dbReference type="InterPro" id="IPR036388">
    <property type="entry name" value="WH-like_DNA-bd_sf"/>
</dbReference>
<keyword evidence="1 6" id="KW-0597">Phosphoprotein</keyword>
<evidence type="ECO:0000259" key="9">
    <source>
        <dbReference type="PROSITE" id="PS51755"/>
    </source>
</evidence>
<dbReference type="CDD" id="cd00383">
    <property type="entry name" value="trans_reg_C"/>
    <property type="match status" value="1"/>
</dbReference>
<evidence type="ECO:0000256" key="2">
    <source>
        <dbReference type="ARBA" id="ARBA00023012"/>
    </source>
</evidence>
<dbReference type="PANTHER" id="PTHR48111:SF2">
    <property type="entry name" value="RESPONSE REGULATOR SAER"/>
    <property type="match status" value="1"/>
</dbReference>
<accession>A0ABS0LSB7</accession>
<evidence type="ECO:0000256" key="3">
    <source>
        <dbReference type="ARBA" id="ARBA00023015"/>
    </source>
</evidence>
<comment type="caution">
    <text evidence="10">The sequence shown here is derived from an EMBL/GenBank/DDBJ whole genome shotgun (WGS) entry which is preliminary data.</text>
</comment>
<gene>
    <name evidence="10" type="ORF">HZY91_04480</name>
</gene>
<protein>
    <submittedName>
        <fullName evidence="10">Response regulator transcription factor</fullName>
    </submittedName>
</protein>
<keyword evidence="5" id="KW-0804">Transcription</keyword>
<evidence type="ECO:0000256" key="1">
    <source>
        <dbReference type="ARBA" id="ARBA00022553"/>
    </source>
</evidence>
<feature type="domain" description="Response regulatory" evidence="8">
    <location>
        <begin position="3"/>
        <end position="115"/>
    </location>
</feature>
<evidence type="ECO:0000256" key="6">
    <source>
        <dbReference type="PROSITE-ProRule" id="PRU00169"/>
    </source>
</evidence>
<proteinExistence type="predicted"/>
<evidence type="ECO:0000313" key="10">
    <source>
        <dbReference type="EMBL" id="MBG9986149.1"/>
    </source>
</evidence>
<dbReference type="InterPro" id="IPR001867">
    <property type="entry name" value="OmpR/PhoB-type_DNA-bd"/>
</dbReference>
<dbReference type="Pfam" id="PF00072">
    <property type="entry name" value="Response_reg"/>
    <property type="match status" value="1"/>
</dbReference>
<evidence type="ECO:0000259" key="8">
    <source>
        <dbReference type="PROSITE" id="PS50110"/>
    </source>
</evidence>